<dbReference type="SUPFAM" id="SSF55874">
    <property type="entry name" value="ATPase domain of HSP90 chaperone/DNA topoisomerase II/histidine kinase"/>
    <property type="match status" value="1"/>
</dbReference>
<keyword evidence="8" id="KW-0472">Membrane</keyword>
<dbReference type="GO" id="GO:0005886">
    <property type="term" value="C:plasma membrane"/>
    <property type="evidence" value="ECO:0007669"/>
    <property type="project" value="TreeGrafter"/>
</dbReference>
<evidence type="ECO:0000256" key="1">
    <source>
        <dbReference type="ARBA" id="ARBA00000085"/>
    </source>
</evidence>
<evidence type="ECO:0000256" key="2">
    <source>
        <dbReference type="ARBA" id="ARBA00004370"/>
    </source>
</evidence>
<evidence type="ECO:0000256" key="5">
    <source>
        <dbReference type="ARBA" id="ARBA00022679"/>
    </source>
</evidence>
<dbReference type="GO" id="GO:0004721">
    <property type="term" value="F:phosphoprotein phosphatase activity"/>
    <property type="evidence" value="ECO:0007669"/>
    <property type="project" value="TreeGrafter"/>
</dbReference>
<sequence>MINMIYICILLIIIMIALIICMIYKEKQIKQISQQVNAILFQQKDIYIPYYKEGTLSFLESEIVKLVNRLSEQNRLLLEDKIILKQSLEDISHQMKTPLTSLNLVHERLKMAEGTEKKKLLKEQQLLLDKIEWLVITLLKIAQIDSNTVTFQKENISQKELYIKLVKPFEIQLELKDISIELEDDQTYIEDIDILWTLEALSNIFKNCIEHTEQGGNIKIMMNNNPLYSEIIIQDNGNGIDSEDLIHLFERFYKGKNATQQSVGIGLSLSHMIIEKQNGTIAVENTYPGAKFTIHFYKEVI</sequence>
<evidence type="ECO:0000313" key="10">
    <source>
        <dbReference type="EMBL" id="EFW04805.1"/>
    </source>
</evidence>
<gene>
    <name evidence="10" type="ORF">HMPREF9488_01929</name>
</gene>
<keyword evidence="8" id="KW-1133">Transmembrane helix</keyword>
<dbReference type="InterPro" id="IPR003594">
    <property type="entry name" value="HATPase_dom"/>
</dbReference>
<evidence type="ECO:0000256" key="8">
    <source>
        <dbReference type="SAM" id="Phobius"/>
    </source>
</evidence>
<dbReference type="PROSITE" id="PS50109">
    <property type="entry name" value="HIS_KIN"/>
    <property type="match status" value="1"/>
</dbReference>
<dbReference type="CDD" id="cd00075">
    <property type="entry name" value="HATPase"/>
    <property type="match status" value="1"/>
</dbReference>
<reference evidence="10 11" key="1">
    <citation type="submission" date="2010-12" db="EMBL/GenBank/DDBJ databases">
        <title>The Genome Sequence of Coprobacillus sp. strain 29_1.</title>
        <authorList>
            <consortium name="The Broad Institute Genome Sequencing Platform"/>
            <person name="Earl A."/>
            <person name="Ward D."/>
            <person name="Feldgarden M."/>
            <person name="Gevers D."/>
            <person name="Daigneault M."/>
            <person name="Sibley C.D."/>
            <person name="White A."/>
            <person name="Strauss J."/>
            <person name="Allen-Vercoe E."/>
            <person name="Young S.K."/>
            <person name="Zeng Q."/>
            <person name="Gargeya S."/>
            <person name="Fitzgerald M."/>
            <person name="Haas B."/>
            <person name="Abouelleil A."/>
            <person name="Alvarado L."/>
            <person name="Arachchi H.M."/>
            <person name="Berlin A."/>
            <person name="Brown A."/>
            <person name="Chapman S.B."/>
            <person name="Chen Z."/>
            <person name="Dunbar C."/>
            <person name="Freedman E."/>
            <person name="Gearin G."/>
            <person name="Gellesch M."/>
            <person name="Goldberg J."/>
            <person name="Griggs A."/>
            <person name="Gujja S."/>
            <person name="Heilman E."/>
            <person name="Heiman D."/>
            <person name="Howarth C."/>
            <person name="Larson L."/>
            <person name="Lui A."/>
            <person name="MacDonald P.J.P."/>
            <person name="Mehta T."/>
            <person name="Montmayeur A."/>
            <person name="Murphy C."/>
            <person name="Neiman D."/>
            <person name="Pearson M."/>
            <person name="Priest M."/>
            <person name="Roberts A."/>
            <person name="Saif S."/>
            <person name="Shea T."/>
            <person name="Shenoy N."/>
            <person name="Sisk P."/>
            <person name="Stolte C."/>
            <person name="Sykes S."/>
            <person name="White J."/>
            <person name="Yandava C."/>
            <person name="Nusbaum C."/>
            <person name="Birren B."/>
        </authorList>
    </citation>
    <scope>NUCLEOTIDE SEQUENCE [LARGE SCALE GENOMIC DNA]</scope>
    <source>
        <strain evidence="10 11">29_1</strain>
    </source>
</reference>
<keyword evidence="7" id="KW-0902">Two-component regulatory system</keyword>
<feature type="transmembrane region" description="Helical" evidence="8">
    <location>
        <begin position="6"/>
        <end position="24"/>
    </location>
</feature>
<evidence type="ECO:0000256" key="6">
    <source>
        <dbReference type="ARBA" id="ARBA00022777"/>
    </source>
</evidence>
<dbReference type="InterPro" id="IPR036097">
    <property type="entry name" value="HisK_dim/P_sf"/>
</dbReference>
<keyword evidence="11" id="KW-1185">Reference proteome</keyword>
<organism evidence="10 11">
    <name type="scientific">Coprobacillus cateniformis</name>
    <dbReference type="NCBI Taxonomy" id="100884"/>
    <lineage>
        <taxon>Bacteria</taxon>
        <taxon>Bacillati</taxon>
        <taxon>Bacillota</taxon>
        <taxon>Erysipelotrichia</taxon>
        <taxon>Erysipelotrichales</taxon>
        <taxon>Coprobacillaceae</taxon>
        <taxon>Coprobacillus</taxon>
    </lineage>
</organism>
<dbReference type="Gene3D" id="1.10.287.130">
    <property type="match status" value="1"/>
</dbReference>
<dbReference type="PANTHER" id="PTHR45453:SF1">
    <property type="entry name" value="PHOSPHATE REGULON SENSOR PROTEIN PHOR"/>
    <property type="match status" value="1"/>
</dbReference>
<dbReference type="AlphaFoldDB" id="E7GAY9"/>
<keyword evidence="8" id="KW-0812">Transmembrane</keyword>
<evidence type="ECO:0000256" key="7">
    <source>
        <dbReference type="ARBA" id="ARBA00023012"/>
    </source>
</evidence>
<feature type="domain" description="Histidine kinase" evidence="9">
    <location>
        <begin position="90"/>
        <end position="300"/>
    </location>
</feature>
<dbReference type="PANTHER" id="PTHR45453">
    <property type="entry name" value="PHOSPHATE REGULON SENSOR PROTEIN PHOR"/>
    <property type="match status" value="1"/>
</dbReference>
<proteinExistence type="predicted"/>
<comment type="catalytic activity">
    <reaction evidence="1">
        <text>ATP + protein L-histidine = ADP + protein N-phospho-L-histidine.</text>
        <dbReference type="EC" id="2.7.13.3"/>
    </reaction>
</comment>
<keyword evidence="5" id="KW-0808">Transferase</keyword>
<dbReference type="EC" id="2.7.13.3" evidence="3"/>
<evidence type="ECO:0000259" key="9">
    <source>
        <dbReference type="PROSITE" id="PS50109"/>
    </source>
</evidence>
<dbReference type="STRING" id="100884.GCA_000269565_02025"/>
<protein>
    <recommendedName>
        <fullName evidence="3">histidine kinase</fullName>
        <ecNumber evidence="3">2.7.13.3</ecNumber>
    </recommendedName>
</protein>
<evidence type="ECO:0000313" key="11">
    <source>
        <dbReference type="Proteomes" id="UP000003157"/>
    </source>
</evidence>
<dbReference type="InterPro" id="IPR005467">
    <property type="entry name" value="His_kinase_dom"/>
</dbReference>
<dbReference type="InterPro" id="IPR036890">
    <property type="entry name" value="HATPase_C_sf"/>
</dbReference>
<dbReference type="eggNOG" id="COG2205">
    <property type="taxonomic scope" value="Bacteria"/>
</dbReference>
<dbReference type="SMART" id="SM00387">
    <property type="entry name" value="HATPase_c"/>
    <property type="match status" value="1"/>
</dbReference>
<dbReference type="SUPFAM" id="SSF47384">
    <property type="entry name" value="Homodimeric domain of signal transducing histidine kinase"/>
    <property type="match status" value="1"/>
</dbReference>
<dbReference type="EMBL" id="ADKX01000033">
    <property type="protein sequence ID" value="EFW04805.1"/>
    <property type="molecule type" value="Genomic_DNA"/>
</dbReference>
<dbReference type="Pfam" id="PF02518">
    <property type="entry name" value="HATPase_c"/>
    <property type="match status" value="1"/>
</dbReference>
<evidence type="ECO:0000256" key="3">
    <source>
        <dbReference type="ARBA" id="ARBA00012438"/>
    </source>
</evidence>
<dbReference type="Proteomes" id="UP000003157">
    <property type="component" value="Unassembled WGS sequence"/>
</dbReference>
<comment type="subcellular location">
    <subcellularLocation>
        <location evidence="2">Membrane</location>
    </subcellularLocation>
</comment>
<dbReference type="Gene3D" id="3.30.565.10">
    <property type="entry name" value="Histidine kinase-like ATPase, C-terminal domain"/>
    <property type="match status" value="1"/>
</dbReference>
<keyword evidence="6" id="KW-0418">Kinase</keyword>
<accession>E7GAY9</accession>
<dbReference type="InterPro" id="IPR004358">
    <property type="entry name" value="Sig_transdc_His_kin-like_C"/>
</dbReference>
<dbReference type="GO" id="GO:0016036">
    <property type="term" value="P:cellular response to phosphate starvation"/>
    <property type="evidence" value="ECO:0007669"/>
    <property type="project" value="TreeGrafter"/>
</dbReference>
<keyword evidence="4" id="KW-0597">Phosphoprotein</keyword>
<dbReference type="GO" id="GO:0000155">
    <property type="term" value="F:phosphorelay sensor kinase activity"/>
    <property type="evidence" value="ECO:0007669"/>
    <property type="project" value="InterPro"/>
</dbReference>
<dbReference type="HOGENOM" id="CLU_000445_89_3_9"/>
<comment type="caution">
    <text evidence="10">The sequence shown here is derived from an EMBL/GenBank/DDBJ whole genome shotgun (WGS) entry which is preliminary data.</text>
</comment>
<dbReference type="PRINTS" id="PR00344">
    <property type="entry name" value="BCTRLSENSOR"/>
</dbReference>
<name>E7GAY9_9FIRM</name>
<dbReference type="InterPro" id="IPR050351">
    <property type="entry name" value="BphY/WalK/GraS-like"/>
</dbReference>
<evidence type="ECO:0000256" key="4">
    <source>
        <dbReference type="ARBA" id="ARBA00022553"/>
    </source>
</evidence>